<accession>A0A370F867</accession>
<comment type="caution">
    <text evidence="1">The sequence shown here is derived from an EMBL/GenBank/DDBJ whole genome shotgun (WGS) entry which is preliminary data.</text>
</comment>
<reference evidence="1 2" key="1">
    <citation type="submission" date="2018-07" db="EMBL/GenBank/DDBJ databases">
        <title>Genomic Encyclopedia of Type Strains, Phase IV (KMG-IV): sequencing the most valuable type-strain genomes for metagenomic binning, comparative biology and taxonomic classification.</title>
        <authorList>
            <person name="Goeker M."/>
        </authorList>
    </citation>
    <scope>NUCLEOTIDE SEQUENCE [LARGE SCALE GENOMIC DNA]</scope>
    <source>
        <strain evidence="1 2">DSM 21352</strain>
    </source>
</reference>
<proteinExistence type="predicted"/>
<dbReference type="Proteomes" id="UP000255265">
    <property type="component" value="Unassembled WGS sequence"/>
</dbReference>
<sequence>MSVTEISPLILESLGFQVQKIPTGVRKSADFLAIADGCRLLIEEKRKEDEESVLREKEEILGSGKIFESEASLEERNERLAEAVREGHRQLRDGDNPEHDFKILWINCDGVNPNAKYAQVLATLYGSVNLMQYGTTKLHDCIGYDYAEFYRRTALDAAACTIRFGDHVILKLLLNPYSTRAESLSTAPFVKRFPREGIYDPIQMERDGRIFIYKEDIKAKSGEKIKWLEDKYGCKPLHPVRFNRLTLISRTPL</sequence>
<dbReference type="AlphaFoldDB" id="A0A370F867"/>
<gene>
    <name evidence="1" type="ORF">DFR41_110124</name>
</gene>
<organism evidence="1 2">
    <name type="scientific">Pseudacidovorax intermedius</name>
    <dbReference type="NCBI Taxonomy" id="433924"/>
    <lineage>
        <taxon>Bacteria</taxon>
        <taxon>Pseudomonadati</taxon>
        <taxon>Pseudomonadota</taxon>
        <taxon>Betaproteobacteria</taxon>
        <taxon>Burkholderiales</taxon>
        <taxon>Comamonadaceae</taxon>
        <taxon>Pseudacidovorax</taxon>
    </lineage>
</organism>
<evidence type="ECO:0000313" key="2">
    <source>
        <dbReference type="Proteomes" id="UP000255265"/>
    </source>
</evidence>
<protein>
    <submittedName>
        <fullName evidence="1">Uncharacterized protein</fullName>
    </submittedName>
</protein>
<dbReference type="OrthoDB" id="9181705at2"/>
<dbReference type="EMBL" id="QQAV01000010">
    <property type="protein sequence ID" value="RDI20716.1"/>
    <property type="molecule type" value="Genomic_DNA"/>
</dbReference>
<evidence type="ECO:0000313" key="1">
    <source>
        <dbReference type="EMBL" id="RDI20716.1"/>
    </source>
</evidence>
<keyword evidence="2" id="KW-1185">Reference proteome</keyword>
<name>A0A370F867_9BURK</name>
<dbReference type="RefSeq" id="WP_147284409.1">
    <property type="nucleotide sequence ID" value="NZ_QQAV01000010.1"/>
</dbReference>